<protein>
    <submittedName>
        <fullName evidence="1">Uncharacterized protein</fullName>
    </submittedName>
</protein>
<dbReference type="PANTHER" id="PTHR33796">
    <property type="entry name" value="HOLLIDAY JUNCTION ATP-DEPENDENT DNA HELICASE RUVA"/>
    <property type="match status" value="1"/>
</dbReference>
<name>A0ABR2DJ66_9ROSI</name>
<evidence type="ECO:0000313" key="2">
    <source>
        <dbReference type="Proteomes" id="UP001472677"/>
    </source>
</evidence>
<dbReference type="EMBL" id="JBBPBM010000025">
    <property type="protein sequence ID" value="KAK8540332.1"/>
    <property type="molecule type" value="Genomic_DNA"/>
</dbReference>
<gene>
    <name evidence="1" type="ORF">V6N12_046619</name>
</gene>
<proteinExistence type="predicted"/>
<organism evidence="1 2">
    <name type="scientific">Hibiscus sabdariffa</name>
    <name type="common">roselle</name>
    <dbReference type="NCBI Taxonomy" id="183260"/>
    <lineage>
        <taxon>Eukaryota</taxon>
        <taxon>Viridiplantae</taxon>
        <taxon>Streptophyta</taxon>
        <taxon>Embryophyta</taxon>
        <taxon>Tracheophyta</taxon>
        <taxon>Spermatophyta</taxon>
        <taxon>Magnoliopsida</taxon>
        <taxon>eudicotyledons</taxon>
        <taxon>Gunneridae</taxon>
        <taxon>Pentapetalae</taxon>
        <taxon>rosids</taxon>
        <taxon>malvids</taxon>
        <taxon>Malvales</taxon>
        <taxon>Malvaceae</taxon>
        <taxon>Malvoideae</taxon>
        <taxon>Hibiscus</taxon>
    </lineage>
</organism>
<evidence type="ECO:0000313" key="1">
    <source>
        <dbReference type="EMBL" id="KAK8540332.1"/>
    </source>
</evidence>
<reference evidence="1 2" key="1">
    <citation type="journal article" date="2024" name="G3 (Bethesda)">
        <title>Genome assembly of Hibiscus sabdariffa L. provides insights into metabolisms of medicinal natural products.</title>
        <authorList>
            <person name="Kim T."/>
        </authorList>
    </citation>
    <scope>NUCLEOTIDE SEQUENCE [LARGE SCALE GENOMIC DNA]</scope>
    <source>
        <strain evidence="1">TK-2024</strain>
        <tissue evidence="1">Old leaves</tissue>
    </source>
</reference>
<accession>A0ABR2DJ66</accession>
<sequence>MTGAIIPALMHRIPSELRSQAYLGESSTRMGDLLGSPRVAPLFLNSAVKRACARVVLGCVTSREVLVLHPYFWFGNGRFSDIVKRAWARVVLGWVTSWKVLVLHPYFWFGNGRFSDIGAAYKDGVMYGSSNFVTQEMTGVIIPALMHRIPSELRRVVLGWVTSWEVLVLHPYFWFGNGRFSDIALVGAVYKDGVMYGSSKFVTQEMTGAIIPALMHRIPSELSSQACLGESSTRMGDLLGSPRVAPLFLNSSVKRAWARVVLEWVTSWEVLVLHPYFWFWNGRFSDIALVGAAYKDGVMYGSSKFVTQEITALVGAVYKDGVMYGSSKFVTQEMTGAIIPALMHRIPSELRSQAYLGESSTRMGDLLGSPRVAPLFLNSAVKRACARVVLGCVTSREVLVLHPYFWFGIGRFSDIVKRAWARVVLGWVTSWEVLVLHPYFWFGNGRFSDIGAAYKDGVMYGSSKFVTQEMTGVIIPALMHRIPSELRRVVLGWVTSWEVLVLHPYFWFGNGRFSDIALVGAVYKDGVMYGSSKFVTQEMTGAIIPALMHRIPSELSSQACLGESSTRMGDLLGSPRVAPLFLNSSVKRAWARVVLEWVTSWEVLVLHPYFWFGNGRFSDIALVGAAYKDGVMYGSSKFVTQEMTGAIIPALMHRIPSELRTLVGAAYKDGVMYGSSKFVTQEMTGAIIPALMHRIPSELRTLVGAVYKDGVMYGSSKFVTQEMTGAIIPALMHRIPSELRTLVGAVYKDGVMYGSSKFVTQEMTGAIIPALMHRIPSELRSQAYLGESSTRMGDLLGSPRVAPLFLNSAVKRACARVVLGWVTSREVLVLHPYFWFGNGRFSDIVKRAWARVVLGWVTSWEVLVLHPYFWFGNDRFSDIGAAYKDGVMYGSRMFVTQEMTGAIIPALMHRIPSELRIKRAWARVVLGWVTSWEVLVLHPYFWFGNDRFSDIGAAYKDGVMYGSSNFVTQEMTGVIIPALMHRIPSELHTLVGAVYKDGVMYGSSKFVTQEMTGAIIPALMHRIPSELRSQAYLGESSTRMGDLLGSPRVAPLFLNSAVKRACARVVLGCVTSREVLVLHPYFWFGNGRFSDIVKRARARLLLGWVTSWEVLVLHPYFCFGNDRFSDIGAAYKDGVMYGSSNFVTQEMTGVIIPALMHRIPSELRTLVGAAYKDGVMYGSSKFVTQEMSGAIIPALMHRIPSELRTLVGAAYKDGVMYGSSKFVTQEMMGAIIPALMHRIPSELRTLVGAAYKDGVMYGSSKFVTQEMTGAIIPAVMHRIPSELRS</sequence>
<dbReference type="Proteomes" id="UP001472677">
    <property type="component" value="Unassembled WGS sequence"/>
</dbReference>
<dbReference type="PANTHER" id="PTHR33796:SF1">
    <property type="entry name" value="HOLLIDAY JUNCTION BRANCH MIGRATION COMPLEX SUBUNIT RUVA"/>
    <property type="match status" value="1"/>
</dbReference>
<keyword evidence="2" id="KW-1185">Reference proteome</keyword>
<comment type="caution">
    <text evidence="1">The sequence shown here is derived from an EMBL/GenBank/DDBJ whole genome shotgun (WGS) entry which is preliminary data.</text>
</comment>